<evidence type="ECO:0000313" key="2">
    <source>
        <dbReference type="Proteomes" id="UP000775547"/>
    </source>
</evidence>
<sequence length="137" mass="15597">MAPRVPVDVDAFYPQILHRLVESGEWDRYVLSSAWEFTESETQCSIRAILAVKLSESGWFDDLLHRSKERARLMDPLSFKILMEEFGGSNAQSQSLLPLAGAARSLSESIFYLASLPLAVKREVMVQIRQYVEKQFA</sequence>
<reference evidence="1" key="1">
    <citation type="submission" date="2020-07" db="EMBL/GenBank/DDBJ databases">
        <authorList>
            <person name="Nieuwenhuis M."/>
            <person name="Van De Peppel L.J.J."/>
        </authorList>
    </citation>
    <scope>NUCLEOTIDE SEQUENCE</scope>
    <source>
        <strain evidence="1">AP01</strain>
        <tissue evidence="1">Mycelium</tissue>
    </source>
</reference>
<evidence type="ECO:0000313" key="1">
    <source>
        <dbReference type="EMBL" id="KAG5646790.1"/>
    </source>
</evidence>
<dbReference type="Proteomes" id="UP000775547">
    <property type="component" value="Unassembled WGS sequence"/>
</dbReference>
<proteinExistence type="predicted"/>
<keyword evidence="2" id="KW-1185">Reference proteome</keyword>
<dbReference type="AlphaFoldDB" id="A0A9P7GCG3"/>
<protein>
    <submittedName>
        <fullName evidence="1">Uncharacterized protein</fullName>
    </submittedName>
</protein>
<reference evidence="1" key="2">
    <citation type="submission" date="2021-10" db="EMBL/GenBank/DDBJ databases">
        <title>Phylogenomics reveals ancestral predisposition of the termite-cultivated fungus Termitomyces towards a domesticated lifestyle.</title>
        <authorList>
            <person name="Auxier B."/>
            <person name="Grum-Grzhimaylo A."/>
            <person name="Cardenas M.E."/>
            <person name="Lodge J.D."/>
            <person name="Laessoe T."/>
            <person name="Pedersen O."/>
            <person name="Smith M.E."/>
            <person name="Kuyper T.W."/>
            <person name="Franco-Molano E.A."/>
            <person name="Baroni T.J."/>
            <person name="Aanen D.K."/>
        </authorList>
    </citation>
    <scope>NUCLEOTIDE SEQUENCE</scope>
    <source>
        <strain evidence="1">AP01</strain>
        <tissue evidence="1">Mycelium</tissue>
    </source>
</reference>
<gene>
    <name evidence="1" type="ORF">DXG03_002167</name>
</gene>
<name>A0A9P7GCG3_9AGAR</name>
<organism evidence="1 2">
    <name type="scientific">Asterophora parasitica</name>
    <dbReference type="NCBI Taxonomy" id="117018"/>
    <lineage>
        <taxon>Eukaryota</taxon>
        <taxon>Fungi</taxon>
        <taxon>Dikarya</taxon>
        <taxon>Basidiomycota</taxon>
        <taxon>Agaricomycotina</taxon>
        <taxon>Agaricomycetes</taxon>
        <taxon>Agaricomycetidae</taxon>
        <taxon>Agaricales</taxon>
        <taxon>Tricholomatineae</taxon>
        <taxon>Lyophyllaceae</taxon>
        <taxon>Asterophora</taxon>
    </lineage>
</organism>
<dbReference type="EMBL" id="JABCKV010000016">
    <property type="protein sequence ID" value="KAG5646790.1"/>
    <property type="molecule type" value="Genomic_DNA"/>
</dbReference>
<accession>A0A9P7GCG3</accession>
<comment type="caution">
    <text evidence="1">The sequence shown here is derived from an EMBL/GenBank/DDBJ whole genome shotgun (WGS) entry which is preliminary data.</text>
</comment>
<dbReference type="OrthoDB" id="6221744at2759"/>